<dbReference type="GO" id="GO:0008270">
    <property type="term" value="F:zinc ion binding"/>
    <property type="evidence" value="ECO:0007669"/>
    <property type="project" value="UniProtKB-KW"/>
</dbReference>
<dbReference type="AlphaFoldDB" id="A0AAN8X9L9"/>
<evidence type="ECO:0000259" key="5">
    <source>
        <dbReference type="PROSITE" id="PS50102"/>
    </source>
</evidence>
<dbReference type="SMART" id="SM00360">
    <property type="entry name" value="RRM"/>
    <property type="match status" value="5"/>
</dbReference>
<dbReference type="Proteomes" id="UP001381693">
    <property type="component" value="Unassembled WGS sequence"/>
</dbReference>
<gene>
    <name evidence="7" type="ORF">SK128_025623</name>
</gene>
<feature type="domain" description="RRM" evidence="5">
    <location>
        <begin position="395"/>
        <end position="492"/>
    </location>
</feature>
<evidence type="ECO:0000313" key="8">
    <source>
        <dbReference type="Proteomes" id="UP001381693"/>
    </source>
</evidence>
<accession>A0AAN8X9L9</accession>
<feature type="domain" description="RRM" evidence="5">
    <location>
        <begin position="728"/>
        <end position="804"/>
    </location>
</feature>
<organism evidence="7 8">
    <name type="scientific">Halocaridina rubra</name>
    <name type="common">Hawaiian red shrimp</name>
    <dbReference type="NCBI Taxonomy" id="373956"/>
    <lineage>
        <taxon>Eukaryota</taxon>
        <taxon>Metazoa</taxon>
        <taxon>Ecdysozoa</taxon>
        <taxon>Arthropoda</taxon>
        <taxon>Crustacea</taxon>
        <taxon>Multicrustacea</taxon>
        <taxon>Malacostraca</taxon>
        <taxon>Eumalacostraca</taxon>
        <taxon>Eucarida</taxon>
        <taxon>Decapoda</taxon>
        <taxon>Pleocyemata</taxon>
        <taxon>Caridea</taxon>
        <taxon>Atyoidea</taxon>
        <taxon>Atyidae</taxon>
        <taxon>Halocaridina</taxon>
    </lineage>
</organism>
<evidence type="ECO:0008006" key="9">
    <source>
        <dbReference type="Google" id="ProtNLM"/>
    </source>
</evidence>
<reference evidence="7 8" key="1">
    <citation type="submission" date="2023-11" db="EMBL/GenBank/DDBJ databases">
        <title>Halocaridina rubra genome assembly.</title>
        <authorList>
            <person name="Smith C."/>
        </authorList>
    </citation>
    <scope>NUCLEOTIDE SEQUENCE [LARGE SCALE GENOMIC DNA]</scope>
    <source>
        <strain evidence="7">EP-1</strain>
        <tissue evidence="7">Whole</tissue>
    </source>
</reference>
<keyword evidence="3" id="KW-0863">Zinc-finger</keyword>
<evidence type="ECO:0000256" key="4">
    <source>
        <dbReference type="SAM" id="MobiDB-lite"/>
    </source>
</evidence>
<evidence type="ECO:0000256" key="1">
    <source>
        <dbReference type="ARBA" id="ARBA00022884"/>
    </source>
</evidence>
<dbReference type="PANTHER" id="PTHR48024">
    <property type="entry name" value="GEO13361P1-RELATED"/>
    <property type="match status" value="1"/>
</dbReference>
<dbReference type="InterPro" id="IPR012677">
    <property type="entry name" value="Nucleotide-bd_a/b_plait_sf"/>
</dbReference>
<keyword evidence="3" id="KW-0479">Metal-binding</keyword>
<dbReference type="Gene3D" id="3.30.1370.210">
    <property type="match status" value="1"/>
</dbReference>
<feature type="region of interest" description="Disordered" evidence="4">
    <location>
        <begin position="796"/>
        <end position="841"/>
    </location>
</feature>
<feature type="region of interest" description="Disordered" evidence="4">
    <location>
        <begin position="573"/>
        <end position="615"/>
    </location>
</feature>
<proteinExistence type="predicted"/>
<feature type="compositionally biased region" description="Basic residues" evidence="4">
    <location>
        <begin position="830"/>
        <end position="841"/>
    </location>
</feature>
<feature type="domain" description="RRM" evidence="5">
    <location>
        <begin position="622"/>
        <end position="697"/>
    </location>
</feature>
<feature type="domain" description="C3H1-type" evidence="6">
    <location>
        <begin position="7"/>
        <end position="34"/>
    </location>
</feature>
<sequence length="841" mass="95514">MASIQGKKERIICRLYIRHRCNRGDMCPFYHPGYSIPSDNPTMTWLTFCKNYKMGRCFLQDCKYFHITNEEEEAYKLGRDIAPTLLEQAMRKALLFDVALTGTRATCKSFLQGGCSLPTCPYRHISRHEFADEVLNTLRNEFEIVLGSGTDIPGQQAPPLAQSGPSMNPPLLMTPVMPRGFPGQEDPDDYTRKLENENLEIWRALDPEQKAMNLDEIRERLLTLQAALQWKDEDMGARNEGAFLNDSLAPILPMPAMNFGNNEPLLVPPNLEIMKRINQFMRGNDNQPDSESDCKLFIGGLDKRTETPALTRYFSRWGEIVDSVVMRDKNGKARGFGFVTFMRSYMAEEAERSGPHIIDGKIVDVKFAQPRSKDDPRAITDNVGSSSMAPSGKPYKLFVGGLSDAVNTKALEVYFQRYGQIIDAVAIQDSKTKRPRGFGFVEFASEESLEIVLSDCPHMICGCNVTVERPMPRDNDKQGKPLLPSNRGGRDLGGRSGSEERQRVDQTEDKESCKMFVGGISPSTRERTLKEYFSQFAIVVSAIVQRDSNRASKGYGFIVFEQPHMVEDVLESGPHEIDGRRVDVGHASKKSEPSRKPPVRERERERHRPEPKMEKISTNDDRKLYVGNLPDYFTQNDLRDHFSAYGEIQKVEIKQLAKNKKMFGFVIYAEPEMVDAALADAPHQINGCIIETNYASKKGSRDGRRDINSRRTSDRDREDMDDESEQTFKLYIGNLSYESTEESLYDYFIKYGEITETKVNTDANGVSKGYGFVTFADELSGREAIDDAPHEIDGQEVNIASAKERNQEKREVFKRRYDRESSDEPPSLTSKRRAEKRSHLD</sequence>
<feature type="compositionally biased region" description="Basic and acidic residues" evidence="4">
    <location>
        <begin position="488"/>
        <end position="510"/>
    </location>
</feature>
<dbReference type="InterPro" id="IPR000571">
    <property type="entry name" value="Znf_CCCH"/>
</dbReference>
<evidence type="ECO:0000313" key="7">
    <source>
        <dbReference type="EMBL" id="KAK7074539.1"/>
    </source>
</evidence>
<dbReference type="InterPro" id="IPR050886">
    <property type="entry name" value="RNA-binding_reg"/>
</dbReference>
<dbReference type="Gene3D" id="3.30.70.330">
    <property type="match status" value="5"/>
</dbReference>
<keyword evidence="1 2" id="KW-0694">RNA-binding</keyword>
<dbReference type="PANTHER" id="PTHR48024:SF56">
    <property type="entry name" value="HETEROGENEOUS NUCLEAR RIBONUCLEOPROTEIN A0"/>
    <property type="match status" value="1"/>
</dbReference>
<feature type="domain" description="C3H1-type" evidence="6">
    <location>
        <begin position="101"/>
        <end position="127"/>
    </location>
</feature>
<protein>
    <recommendedName>
        <fullName evidence="9">RNA-binding protein</fullName>
    </recommendedName>
</protein>
<keyword evidence="8" id="KW-1185">Reference proteome</keyword>
<feature type="zinc finger region" description="C3H1-type" evidence="3">
    <location>
        <begin position="7"/>
        <end position="34"/>
    </location>
</feature>
<dbReference type="Pfam" id="PF00076">
    <property type="entry name" value="RRM_1"/>
    <property type="match status" value="5"/>
</dbReference>
<dbReference type="InterPro" id="IPR035979">
    <property type="entry name" value="RBD_domain_sf"/>
</dbReference>
<feature type="domain" description="RRM" evidence="5">
    <location>
        <begin position="294"/>
        <end position="370"/>
    </location>
</feature>
<feature type="zinc finger region" description="C3H1-type" evidence="3">
    <location>
        <begin position="101"/>
        <end position="127"/>
    </location>
</feature>
<dbReference type="InterPro" id="IPR000504">
    <property type="entry name" value="RRM_dom"/>
</dbReference>
<feature type="compositionally biased region" description="Basic and acidic residues" evidence="4">
    <location>
        <begin position="802"/>
        <end position="822"/>
    </location>
</feature>
<keyword evidence="3" id="KW-0862">Zinc</keyword>
<comment type="caution">
    <text evidence="7">The sequence shown here is derived from an EMBL/GenBank/DDBJ whole genome shotgun (WGS) entry which is preliminary data.</text>
</comment>
<feature type="compositionally biased region" description="Basic and acidic residues" evidence="4">
    <location>
        <begin position="699"/>
        <end position="718"/>
    </location>
</feature>
<name>A0AAN8X9L9_HALRR</name>
<evidence type="ECO:0000256" key="3">
    <source>
        <dbReference type="PROSITE-ProRule" id="PRU00723"/>
    </source>
</evidence>
<evidence type="ECO:0000256" key="2">
    <source>
        <dbReference type="PROSITE-ProRule" id="PRU00176"/>
    </source>
</evidence>
<evidence type="ECO:0000259" key="6">
    <source>
        <dbReference type="PROSITE" id="PS50103"/>
    </source>
</evidence>
<dbReference type="SMART" id="SM00356">
    <property type="entry name" value="ZnF_C3H1"/>
    <property type="match status" value="3"/>
</dbReference>
<feature type="domain" description="RRM" evidence="5">
    <location>
        <begin position="513"/>
        <end position="589"/>
    </location>
</feature>
<feature type="region of interest" description="Disordered" evidence="4">
    <location>
        <begin position="698"/>
        <end position="724"/>
    </location>
</feature>
<feature type="region of interest" description="Disordered" evidence="4">
    <location>
        <begin position="467"/>
        <end position="510"/>
    </location>
</feature>
<dbReference type="PROSITE" id="PS50103">
    <property type="entry name" value="ZF_C3H1"/>
    <property type="match status" value="2"/>
</dbReference>
<feature type="compositionally biased region" description="Basic and acidic residues" evidence="4">
    <location>
        <begin position="470"/>
        <end position="479"/>
    </location>
</feature>
<dbReference type="GO" id="GO:0003723">
    <property type="term" value="F:RNA binding"/>
    <property type="evidence" value="ECO:0007669"/>
    <property type="project" value="UniProtKB-UniRule"/>
</dbReference>
<dbReference type="PROSITE" id="PS50102">
    <property type="entry name" value="RRM"/>
    <property type="match status" value="5"/>
</dbReference>
<dbReference type="EMBL" id="JAXCGZ010011544">
    <property type="protein sequence ID" value="KAK7074539.1"/>
    <property type="molecule type" value="Genomic_DNA"/>
</dbReference>
<dbReference type="SUPFAM" id="SSF54928">
    <property type="entry name" value="RNA-binding domain, RBD"/>
    <property type="match status" value="5"/>
</dbReference>